<name>A0ABR2KNR4_9EUKA</name>
<dbReference type="Gene3D" id="1.25.40.120">
    <property type="entry name" value="Protein prenylyltransferase"/>
    <property type="match status" value="1"/>
</dbReference>
<organism evidence="1 2">
    <name type="scientific">Tritrichomonas musculus</name>
    <dbReference type="NCBI Taxonomy" id="1915356"/>
    <lineage>
        <taxon>Eukaryota</taxon>
        <taxon>Metamonada</taxon>
        <taxon>Parabasalia</taxon>
        <taxon>Tritrichomonadida</taxon>
        <taxon>Tritrichomonadidae</taxon>
        <taxon>Tritrichomonas</taxon>
    </lineage>
</organism>
<proteinExistence type="predicted"/>
<evidence type="ECO:0000313" key="1">
    <source>
        <dbReference type="EMBL" id="KAK8892473.1"/>
    </source>
</evidence>
<protein>
    <submittedName>
        <fullName evidence="1">CAAX geranylgeranyltransferase alpha subunit</fullName>
    </submittedName>
</protein>
<dbReference type="EMBL" id="JAPFFF010000004">
    <property type="protein sequence ID" value="KAK8892473.1"/>
    <property type="molecule type" value="Genomic_DNA"/>
</dbReference>
<reference evidence="1 2" key="1">
    <citation type="submission" date="2024-04" db="EMBL/GenBank/DDBJ databases">
        <title>Tritrichomonas musculus Genome.</title>
        <authorList>
            <person name="Alves-Ferreira E."/>
            <person name="Grigg M."/>
            <person name="Lorenzi H."/>
            <person name="Galac M."/>
        </authorList>
    </citation>
    <scope>NUCLEOTIDE SEQUENCE [LARGE SCALE GENOMIC DNA]</scope>
    <source>
        <strain evidence="1 2">EAF2021</strain>
    </source>
</reference>
<dbReference type="Proteomes" id="UP001470230">
    <property type="component" value="Unassembled WGS sequence"/>
</dbReference>
<dbReference type="SUPFAM" id="SSF48439">
    <property type="entry name" value="Protein prenylyltransferase"/>
    <property type="match status" value="1"/>
</dbReference>
<dbReference type="PANTHER" id="PTHR11129">
    <property type="entry name" value="PROTEIN FARNESYLTRANSFERASE ALPHA SUBUNIT/RAB GERANYLGERANYL TRANSFERASE ALPHA SUBUNIT"/>
    <property type="match status" value="1"/>
</dbReference>
<sequence length="302" mass="36211">MSSESYYSEEEEIKMYKDNPEWSDLTPLPLPQQPDDPYFIYYDENYIDIFGYFFAIVQKNEISPRCIQICERIIKNYPGTYTAWALKYKCLEKLGFDYEKEEKFLDYIYDSNPKSYQLWYYEGWLSDHVSEFHDKIPFLQKVFSEDPKNFHAWSFALQYAERWHQEKEIFELSKEMIAQDFRNNSAWNARLTLGEILNVPLVEEFNDAEKCIRLVQKNEAPINFAFALVKKDPSLLERLDSLGNYMIETNPQNHFAWLVRLFVESEKNNNVEISKICDELIKTDPFRVNYYTLLKNGKIKFE</sequence>
<comment type="caution">
    <text evidence="1">The sequence shown here is derived from an EMBL/GenBank/DDBJ whole genome shotgun (WGS) entry which is preliminary data.</text>
</comment>
<evidence type="ECO:0000313" key="2">
    <source>
        <dbReference type="Proteomes" id="UP001470230"/>
    </source>
</evidence>
<keyword evidence="2" id="KW-1185">Reference proteome</keyword>
<dbReference type="PANTHER" id="PTHR11129:SF1">
    <property type="entry name" value="PROTEIN FARNESYLTRANSFERASE_GERANYLGERANYLTRANSFERASE TYPE-1 SUBUNIT ALPHA"/>
    <property type="match status" value="1"/>
</dbReference>
<gene>
    <name evidence="1" type="ORF">M9Y10_029702</name>
</gene>
<accession>A0ABR2KNR4</accession>